<organism evidence="1">
    <name type="scientific">Picea sitchensis</name>
    <name type="common">Sitka spruce</name>
    <name type="synonym">Pinus sitchensis</name>
    <dbReference type="NCBI Taxonomy" id="3332"/>
    <lineage>
        <taxon>Eukaryota</taxon>
        <taxon>Viridiplantae</taxon>
        <taxon>Streptophyta</taxon>
        <taxon>Embryophyta</taxon>
        <taxon>Tracheophyta</taxon>
        <taxon>Spermatophyta</taxon>
        <taxon>Pinopsida</taxon>
        <taxon>Pinidae</taxon>
        <taxon>Conifers I</taxon>
        <taxon>Pinales</taxon>
        <taxon>Pinaceae</taxon>
        <taxon>Picea</taxon>
    </lineage>
</organism>
<accession>A9NVH8</accession>
<name>A9NVH8_PICSI</name>
<sequence length="49" mass="6174">MKYLIKSRRPERSWKLLSRTLKEVMLWDRIPKRFLKHKLIKLQPRRKGN</sequence>
<dbReference type="AlphaFoldDB" id="A9NVH8"/>
<protein>
    <submittedName>
        <fullName evidence="1">Uncharacterized protein</fullName>
    </submittedName>
</protein>
<evidence type="ECO:0000313" key="1">
    <source>
        <dbReference type="EMBL" id="ABK24639.1"/>
    </source>
</evidence>
<reference evidence="1" key="1">
    <citation type="journal article" date="2008" name="BMC Genomics">
        <title>A conifer genomics resource of 200,000 spruce (Picea spp.) ESTs and 6,464 high-quality, sequence-finished full-length cDNAs for Sitka spruce (Picea sitchensis).</title>
        <authorList>
            <person name="Ralph S.G."/>
            <person name="Chun H.J."/>
            <person name="Kolosova N."/>
            <person name="Cooper D."/>
            <person name="Oddy C."/>
            <person name="Ritland C.E."/>
            <person name="Kirkpatrick R."/>
            <person name="Moore R."/>
            <person name="Barber S."/>
            <person name="Holt R.A."/>
            <person name="Jones S.J."/>
            <person name="Marra M.A."/>
            <person name="Douglas C.J."/>
            <person name="Ritland K."/>
            <person name="Bohlmann J."/>
        </authorList>
    </citation>
    <scope>NUCLEOTIDE SEQUENCE</scope>
    <source>
        <tissue evidence="1">Green portion of the leader tissue</tissue>
    </source>
</reference>
<proteinExistence type="evidence at transcript level"/>
<dbReference type="EMBL" id="EF085332">
    <property type="protein sequence ID" value="ABK24639.1"/>
    <property type="molecule type" value="mRNA"/>
</dbReference>